<dbReference type="EMBL" id="VJNE01000008">
    <property type="protein sequence ID" value="MZG27985.1"/>
    <property type="molecule type" value="Genomic_DNA"/>
</dbReference>
<dbReference type="Pfam" id="PF01381">
    <property type="entry name" value="HTH_3"/>
    <property type="match status" value="1"/>
</dbReference>
<protein>
    <submittedName>
        <fullName evidence="1">Helix-turn-helix transcriptional regulator</fullName>
    </submittedName>
</protein>
<accession>A0A3E2EPZ7</accession>
<dbReference type="RefSeq" id="WP_022739321.1">
    <property type="nucleotide sequence ID" value="NZ_BPPW01000005.1"/>
</dbReference>
<dbReference type="CDD" id="cd00093">
    <property type="entry name" value="HTH_XRE"/>
    <property type="match status" value="1"/>
</dbReference>
<gene>
    <name evidence="1" type="ORF">FM068_05205</name>
</gene>
<dbReference type="SUPFAM" id="SSF47413">
    <property type="entry name" value="lambda repressor-like DNA-binding domains"/>
    <property type="match status" value="1"/>
</dbReference>
<dbReference type="InterPro" id="IPR010982">
    <property type="entry name" value="Lambda_DNA-bd_dom_sf"/>
</dbReference>
<dbReference type="PROSITE" id="PS50943">
    <property type="entry name" value="HTH_CROC1"/>
    <property type="match status" value="1"/>
</dbReference>
<dbReference type="Gene3D" id="1.10.260.40">
    <property type="entry name" value="lambda repressor-like DNA-binding domains"/>
    <property type="match status" value="1"/>
</dbReference>
<reference evidence="1 2" key="1">
    <citation type="submission" date="2019-07" db="EMBL/GenBank/DDBJ databases">
        <title>Draft genome sequence of Adlercreutzia equolifaciens IPLA 37004, a human intestinal strain that does not produces equol from daidzein.</title>
        <authorList>
            <person name="Vazquez L."/>
            <person name="Florez A.B."/>
            <person name="Mayo B."/>
        </authorList>
    </citation>
    <scope>NUCLEOTIDE SEQUENCE [LARGE SCALE GENOMIC DNA]</scope>
    <source>
        <strain evidence="1 2">IPLA 37004</strain>
    </source>
</reference>
<dbReference type="AlphaFoldDB" id="A0A3E2EPZ7"/>
<dbReference type="OrthoDB" id="1863057at2"/>
<sequence length="97" mass="10457">MKWTNVYGLDQLGSFLQKTRKEKGYTQDEFAEIIGASHATLSALENGKGVSSQTLMRAISDLGLKLVVLPKGAQAEVHDAPASVVSLLRSRQEGGQQ</sequence>
<dbReference type="Proteomes" id="UP000472380">
    <property type="component" value="Unassembled WGS sequence"/>
</dbReference>
<organism evidence="1 2">
    <name type="scientific">Adlercreutzia equolifaciens</name>
    <dbReference type="NCBI Taxonomy" id="446660"/>
    <lineage>
        <taxon>Bacteria</taxon>
        <taxon>Bacillati</taxon>
        <taxon>Actinomycetota</taxon>
        <taxon>Coriobacteriia</taxon>
        <taxon>Eggerthellales</taxon>
        <taxon>Eggerthellaceae</taxon>
        <taxon>Adlercreutzia</taxon>
    </lineage>
</organism>
<evidence type="ECO:0000313" key="2">
    <source>
        <dbReference type="Proteomes" id="UP000472380"/>
    </source>
</evidence>
<proteinExistence type="predicted"/>
<evidence type="ECO:0000313" key="1">
    <source>
        <dbReference type="EMBL" id="MZG27985.1"/>
    </source>
</evidence>
<dbReference type="SMART" id="SM00530">
    <property type="entry name" value="HTH_XRE"/>
    <property type="match status" value="1"/>
</dbReference>
<dbReference type="InterPro" id="IPR001387">
    <property type="entry name" value="Cro/C1-type_HTH"/>
</dbReference>
<comment type="caution">
    <text evidence="1">The sequence shown here is derived from an EMBL/GenBank/DDBJ whole genome shotgun (WGS) entry which is preliminary data.</text>
</comment>
<dbReference type="STRING" id="1384484.AEQU_0463"/>
<name>A0A3E2EPZ7_9ACTN</name>
<dbReference type="GO" id="GO:0003677">
    <property type="term" value="F:DNA binding"/>
    <property type="evidence" value="ECO:0007669"/>
    <property type="project" value="InterPro"/>
</dbReference>
<dbReference type="GeneID" id="62677108"/>